<name>A0AAP0F689_9MAGN</name>
<reference evidence="3 4" key="1">
    <citation type="submission" date="2024-01" db="EMBL/GenBank/DDBJ databases">
        <title>Genome assemblies of Stephania.</title>
        <authorList>
            <person name="Yang L."/>
        </authorList>
    </citation>
    <scope>NUCLEOTIDE SEQUENCE [LARGE SCALE GENOMIC DNA]</scope>
    <source>
        <strain evidence="3">JXDWG</strain>
        <tissue evidence="3">Leaf</tissue>
    </source>
</reference>
<dbReference type="AlphaFoldDB" id="A0AAP0F689"/>
<feature type="compositionally biased region" description="Basic and acidic residues" evidence="1">
    <location>
        <begin position="42"/>
        <end position="69"/>
    </location>
</feature>
<dbReference type="EMBL" id="JBBNAG010000009">
    <property type="protein sequence ID" value="KAK9104705.1"/>
    <property type="molecule type" value="Genomic_DNA"/>
</dbReference>
<evidence type="ECO:0000256" key="1">
    <source>
        <dbReference type="SAM" id="MobiDB-lite"/>
    </source>
</evidence>
<evidence type="ECO:0000256" key="2">
    <source>
        <dbReference type="SAM" id="Phobius"/>
    </source>
</evidence>
<evidence type="ECO:0000313" key="4">
    <source>
        <dbReference type="Proteomes" id="UP001419268"/>
    </source>
</evidence>
<comment type="caution">
    <text evidence="3">The sequence shown here is derived from an EMBL/GenBank/DDBJ whole genome shotgun (WGS) entry which is preliminary data.</text>
</comment>
<feature type="compositionally biased region" description="Low complexity" evidence="1">
    <location>
        <begin position="146"/>
        <end position="159"/>
    </location>
</feature>
<keyword evidence="4" id="KW-1185">Reference proteome</keyword>
<dbReference type="Proteomes" id="UP001419268">
    <property type="component" value="Unassembled WGS sequence"/>
</dbReference>
<feature type="compositionally biased region" description="Basic and acidic residues" evidence="1">
    <location>
        <begin position="19"/>
        <end position="34"/>
    </location>
</feature>
<feature type="transmembrane region" description="Helical" evidence="2">
    <location>
        <begin position="307"/>
        <end position="330"/>
    </location>
</feature>
<accession>A0AAP0F689</accession>
<proteinExistence type="predicted"/>
<protein>
    <submittedName>
        <fullName evidence="3">Uncharacterized protein</fullName>
    </submittedName>
</protein>
<evidence type="ECO:0000313" key="3">
    <source>
        <dbReference type="EMBL" id="KAK9104705.1"/>
    </source>
</evidence>
<sequence>MRVGARKNEAEAGPPAEAEADRRGGRFGDVDRRGGRGGGGGKGEERVTVRERITDEASQVHERDLRIGDDESEGATSESSESREKGPTDEENKSTTAKWPVPKSTSGATGGNVEERKDDPSATLPGSISPTTRHRALPATPPAPPLLSRRASLSRVAAVSRRRTSPPRVVAASSAGVAASPAGAAASRCSLRHRWSCRCRLLLHVRVTPLQCAVRATAGSPTPPAAVPSAAHSRAVRCRLPAGLPANPRHLHRATASRSRVAAVCGRLLLPLVSPLLAGYCAAAGPRPLHRAGALTAVSFSCCLSPFYLFLSLPVALSLSSFSLFFLSLIHF</sequence>
<feature type="region of interest" description="Disordered" evidence="1">
    <location>
        <begin position="1"/>
        <end position="167"/>
    </location>
</feature>
<keyword evidence="2" id="KW-1133">Transmembrane helix</keyword>
<feature type="compositionally biased region" description="Basic and acidic residues" evidence="1">
    <location>
        <begin position="80"/>
        <end position="93"/>
    </location>
</feature>
<gene>
    <name evidence="3" type="ORF">Scep_021549</name>
</gene>
<organism evidence="3 4">
    <name type="scientific">Stephania cephalantha</name>
    <dbReference type="NCBI Taxonomy" id="152367"/>
    <lineage>
        <taxon>Eukaryota</taxon>
        <taxon>Viridiplantae</taxon>
        <taxon>Streptophyta</taxon>
        <taxon>Embryophyta</taxon>
        <taxon>Tracheophyta</taxon>
        <taxon>Spermatophyta</taxon>
        <taxon>Magnoliopsida</taxon>
        <taxon>Ranunculales</taxon>
        <taxon>Menispermaceae</taxon>
        <taxon>Menispermoideae</taxon>
        <taxon>Cissampelideae</taxon>
        <taxon>Stephania</taxon>
    </lineage>
</organism>
<keyword evidence="2" id="KW-0472">Membrane</keyword>
<keyword evidence="2" id="KW-0812">Transmembrane</keyword>
<feature type="compositionally biased region" description="Basic and acidic residues" evidence="1">
    <location>
        <begin position="1"/>
        <end position="10"/>
    </location>
</feature>